<dbReference type="SUPFAM" id="SSF54495">
    <property type="entry name" value="UBC-like"/>
    <property type="match status" value="1"/>
</dbReference>
<evidence type="ECO:0000313" key="3">
    <source>
        <dbReference type="EMBL" id="OQR91917.1"/>
    </source>
</evidence>
<comment type="caution">
    <text evidence="3">The sequence shown here is derived from an EMBL/GenBank/DDBJ whole genome shotgun (WGS) entry which is preliminary data.</text>
</comment>
<evidence type="ECO:0000256" key="1">
    <source>
        <dbReference type="SAM" id="MobiDB-lite"/>
    </source>
</evidence>
<evidence type="ECO:0000259" key="2">
    <source>
        <dbReference type="PROSITE" id="PS51746"/>
    </source>
</evidence>
<proteinExistence type="predicted"/>
<dbReference type="Proteomes" id="UP000243579">
    <property type="component" value="Unassembled WGS sequence"/>
</dbReference>
<dbReference type="InterPro" id="IPR001932">
    <property type="entry name" value="PPM-type_phosphatase-like_dom"/>
</dbReference>
<dbReference type="GO" id="GO:0004722">
    <property type="term" value="F:protein serine/threonine phosphatase activity"/>
    <property type="evidence" value="ECO:0007669"/>
    <property type="project" value="InterPro"/>
</dbReference>
<dbReference type="AlphaFoldDB" id="A0A1V9Z1X9"/>
<dbReference type="Gene3D" id="3.10.110.10">
    <property type="entry name" value="Ubiquitin Conjugating Enzyme"/>
    <property type="match status" value="1"/>
</dbReference>
<dbReference type="PROSITE" id="PS51746">
    <property type="entry name" value="PPM_2"/>
    <property type="match status" value="1"/>
</dbReference>
<feature type="compositionally biased region" description="Polar residues" evidence="1">
    <location>
        <begin position="595"/>
        <end position="606"/>
    </location>
</feature>
<dbReference type="InterPro" id="IPR015655">
    <property type="entry name" value="PP2C"/>
</dbReference>
<gene>
    <name evidence="3" type="ORF">ACHHYP_04217</name>
</gene>
<dbReference type="InterPro" id="IPR016135">
    <property type="entry name" value="UBQ-conjugating_enzyme/RWD"/>
</dbReference>
<reference evidence="3 4" key="1">
    <citation type="journal article" date="2014" name="Genome Biol. Evol.">
        <title>The secreted proteins of Achlya hypogyna and Thraustotheca clavata identify the ancestral oomycete secretome and reveal gene acquisitions by horizontal gene transfer.</title>
        <authorList>
            <person name="Misner I."/>
            <person name="Blouin N."/>
            <person name="Leonard G."/>
            <person name="Richards T.A."/>
            <person name="Lane C.E."/>
        </authorList>
    </citation>
    <scope>NUCLEOTIDE SEQUENCE [LARGE SCALE GENOMIC DNA]</scope>
    <source>
        <strain evidence="3 4">ATCC 48635</strain>
    </source>
</reference>
<accession>A0A1V9Z1X9</accession>
<keyword evidence="4" id="KW-1185">Reference proteome</keyword>
<dbReference type="InterPro" id="IPR036457">
    <property type="entry name" value="PPM-type-like_dom_sf"/>
</dbReference>
<dbReference type="PANTHER" id="PTHR13832">
    <property type="entry name" value="PROTEIN PHOSPHATASE 2C"/>
    <property type="match status" value="1"/>
</dbReference>
<dbReference type="PANTHER" id="PTHR13832:SF827">
    <property type="entry name" value="PROTEIN PHOSPHATASE 1L"/>
    <property type="match status" value="1"/>
</dbReference>
<dbReference type="EMBL" id="JNBR01000492">
    <property type="protein sequence ID" value="OQR91917.1"/>
    <property type="molecule type" value="Genomic_DNA"/>
</dbReference>
<sequence>MHSFTWSLRHQLRETTIRVIEIVPPAVDTDLQAPGLHKFGVNVDVFADSVFQRLSAGETEIGFGMAEDRRVAFATAFEDGFKQMNAHLHFSPPAKVDCAFYALYLANQYGCRVASSTRRMASLRDSPSAFMASQIVDRLRDEIDAVKREPYLWTVTSASDLTMPKFTASNGAVLGVQVCDGPDIVLPHHMVTLEFVFTAHYGALPPIVKCPGDWPHSMVHSKSRVVILNLLQRTERGWSKSYSVLTVLHAFRMTLRPQGMPWEVRSPLLHRMEDKCRVHASEMTVAHCESGVACEMGTRSVMEDTYCLVDVFENPGDSLLGIHPALYCVADGHAGITCARFLVDNIQATLGQELTKDKSVREALYTTCLSLDKQFEETYAPYDDTSGSTLIGLFYDGLDKMYCVNVGDSRALLLRNERVIQISRDHRCSDVEEKAYITDRGGFIQNDRTFGQLTVTRAFGDADIKRAFGSSLAACPEISEWTISPEGDDIFVLACDGLYSVMSNASVARFVWTGIAANKPLTLLAKELANHCVNSCGGEDNTTVVIIRIKLDVSLSPTKAMVATSLASAPTTEDENAALVDTLLSSLEMESTSTPNVSPLPSTMTKPTAEHKSTKVPFDKIENTKALETEGDLMAYLMDDMNFQEATVPE</sequence>
<dbReference type="Gene3D" id="3.60.40.10">
    <property type="entry name" value="PPM-type phosphatase domain"/>
    <property type="match status" value="1"/>
</dbReference>
<dbReference type="CDD" id="cd00143">
    <property type="entry name" value="PP2Cc"/>
    <property type="match status" value="1"/>
</dbReference>
<dbReference type="OrthoDB" id="10264738at2759"/>
<dbReference type="Pfam" id="PF00481">
    <property type="entry name" value="PP2C"/>
    <property type="match status" value="1"/>
</dbReference>
<protein>
    <submittedName>
        <fullName evidence="3">Protein phosphatase 2C</fullName>
    </submittedName>
</protein>
<dbReference type="SUPFAM" id="SSF81606">
    <property type="entry name" value="PP2C-like"/>
    <property type="match status" value="1"/>
</dbReference>
<organism evidence="3 4">
    <name type="scientific">Achlya hypogyna</name>
    <name type="common">Oomycete</name>
    <name type="synonym">Protoachlya hypogyna</name>
    <dbReference type="NCBI Taxonomy" id="1202772"/>
    <lineage>
        <taxon>Eukaryota</taxon>
        <taxon>Sar</taxon>
        <taxon>Stramenopiles</taxon>
        <taxon>Oomycota</taxon>
        <taxon>Saprolegniomycetes</taxon>
        <taxon>Saprolegniales</taxon>
        <taxon>Achlyaceae</taxon>
        <taxon>Achlya</taxon>
    </lineage>
</organism>
<name>A0A1V9Z1X9_ACHHY</name>
<dbReference type="SMART" id="SM00332">
    <property type="entry name" value="PP2Cc"/>
    <property type="match status" value="1"/>
</dbReference>
<feature type="domain" description="PPM-type phosphatase" evidence="2">
    <location>
        <begin position="289"/>
        <end position="549"/>
    </location>
</feature>
<evidence type="ECO:0000313" key="4">
    <source>
        <dbReference type="Proteomes" id="UP000243579"/>
    </source>
</evidence>
<feature type="region of interest" description="Disordered" evidence="1">
    <location>
        <begin position="590"/>
        <end position="614"/>
    </location>
</feature>
<dbReference type="STRING" id="1202772.A0A1V9Z1X9"/>